<dbReference type="KEGG" id="pnp:IJ22_18350"/>
<evidence type="ECO:0000313" key="2">
    <source>
        <dbReference type="Proteomes" id="UP000061660"/>
    </source>
</evidence>
<gene>
    <name evidence="1" type="ORF">IJ22_18350</name>
</gene>
<protein>
    <submittedName>
        <fullName evidence="1">Uncharacterized protein</fullName>
    </submittedName>
</protein>
<proteinExistence type="predicted"/>
<dbReference type="AlphaFoldDB" id="A0A0U2UJU7"/>
<dbReference type="STRING" id="162209.IJ22_18350"/>
<dbReference type="Proteomes" id="UP000061660">
    <property type="component" value="Chromosome"/>
</dbReference>
<evidence type="ECO:0000313" key="1">
    <source>
        <dbReference type="EMBL" id="ALS22209.1"/>
    </source>
</evidence>
<reference evidence="1 2" key="2">
    <citation type="journal article" date="2016" name="Genome Announc.">
        <title>Complete Genome Sequences of Two Interactive Moderate Thermophiles, Paenibacillus napthalenovorans 32O-Y and Paenibacillus sp. 32O-W.</title>
        <authorList>
            <person name="Butler R.R.III."/>
            <person name="Wang J."/>
            <person name="Stark B.C."/>
            <person name="Pombert J.F."/>
        </authorList>
    </citation>
    <scope>NUCLEOTIDE SEQUENCE [LARGE SCALE GENOMIC DNA]</scope>
    <source>
        <strain evidence="1 2">32O-Y</strain>
    </source>
</reference>
<organism evidence="1 2">
    <name type="scientific">Paenibacillus naphthalenovorans</name>
    <dbReference type="NCBI Taxonomy" id="162209"/>
    <lineage>
        <taxon>Bacteria</taxon>
        <taxon>Bacillati</taxon>
        <taxon>Bacillota</taxon>
        <taxon>Bacilli</taxon>
        <taxon>Bacillales</taxon>
        <taxon>Paenibacillaceae</taxon>
        <taxon>Paenibacillus</taxon>
    </lineage>
</organism>
<sequence>MQLIMEAIRLIVVLGSQIILREIIRIVQEHGLIVISVRRKYLTMMNNDKKILLSG</sequence>
<dbReference type="PATRIC" id="fig|162209.4.peg.1945"/>
<dbReference type="EMBL" id="CP013652">
    <property type="protein sequence ID" value="ALS22209.1"/>
    <property type="molecule type" value="Genomic_DNA"/>
</dbReference>
<accession>A0A0U2UJU7</accession>
<reference evidence="2" key="1">
    <citation type="submission" date="2015-12" db="EMBL/GenBank/DDBJ databases">
        <title>Complete genome sequences of two moderately thermophilic Paenibacillus species.</title>
        <authorList>
            <person name="Butler R.III."/>
            <person name="Wang J."/>
            <person name="Stark B.C."/>
            <person name="Pombert J.-F."/>
        </authorList>
    </citation>
    <scope>NUCLEOTIDE SEQUENCE [LARGE SCALE GENOMIC DNA]</scope>
    <source>
        <strain evidence="2">32O-Y</strain>
    </source>
</reference>
<name>A0A0U2UJU7_9BACL</name>
<keyword evidence="2" id="KW-1185">Reference proteome</keyword>